<protein>
    <submittedName>
        <fullName evidence="2">Amidase</fullName>
    </submittedName>
</protein>
<dbReference type="PANTHER" id="PTHR11895:SF176">
    <property type="entry name" value="AMIDASE AMID-RELATED"/>
    <property type="match status" value="1"/>
</dbReference>
<gene>
    <name evidence="2" type="ORF">ACFPOC_09040</name>
</gene>
<dbReference type="RefSeq" id="WP_209840615.1">
    <property type="nucleotide sequence ID" value="NZ_JAGGJP010000008.1"/>
</dbReference>
<dbReference type="InterPro" id="IPR000120">
    <property type="entry name" value="Amidase"/>
</dbReference>
<dbReference type="InterPro" id="IPR036928">
    <property type="entry name" value="AS_sf"/>
</dbReference>
<name>A0ABW0SCM0_9RHOB</name>
<feature type="domain" description="Amidase" evidence="1">
    <location>
        <begin position="44"/>
        <end position="431"/>
    </location>
</feature>
<evidence type="ECO:0000313" key="2">
    <source>
        <dbReference type="EMBL" id="MFC5566562.1"/>
    </source>
</evidence>
<reference evidence="3" key="1">
    <citation type="journal article" date="2019" name="Int. J. Syst. Evol. Microbiol.">
        <title>The Global Catalogue of Microorganisms (GCM) 10K type strain sequencing project: providing services to taxonomists for standard genome sequencing and annotation.</title>
        <authorList>
            <consortium name="The Broad Institute Genomics Platform"/>
            <consortium name="The Broad Institute Genome Sequencing Center for Infectious Disease"/>
            <person name="Wu L."/>
            <person name="Ma J."/>
        </authorList>
    </citation>
    <scope>NUCLEOTIDE SEQUENCE [LARGE SCALE GENOMIC DNA]</scope>
    <source>
        <strain evidence="3">KACC 11588</strain>
    </source>
</reference>
<dbReference type="Gene3D" id="3.90.1300.10">
    <property type="entry name" value="Amidase signature (AS) domain"/>
    <property type="match status" value="1"/>
</dbReference>
<dbReference type="PROSITE" id="PS00571">
    <property type="entry name" value="AMIDASES"/>
    <property type="match status" value="1"/>
</dbReference>
<keyword evidence="3" id="KW-1185">Reference proteome</keyword>
<dbReference type="Pfam" id="PF01425">
    <property type="entry name" value="Amidase"/>
    <property type="match status" value="1"/>
</dbReference>
<proteinExistence type="predicted"/>
<dbReference type="Proteomes" id="UP001596056">
    <property type="component" value="Unassembled WGS sequence"/>
</dbReference>
<accession>A0ABW0SCM0</accession>
<dbReference type="SUPFAM" id="SSF75304">
    <property type="entry name" value="Amidase signature (AS) enzymes"/>
    <property type="match status" value="1"/>
</dbReference>
<sequence length="454" mass="46440">MTGRIEIRRRAYLAGAFSLEEEADRALGRLRALPMAETPFAALEPARSLAQAAALDRARARGDALGPLAGALLAHKDMFDREGFSTGFGAHFSRRQPAAGTATVLSRLDAAGQVDLGRLKMSEFAMGPTGHNHHHGMPANPAVPGAITGGSSSGSGAAVAAGHVAAALGSDTGGSIRLPAACNGVVGFKPTQGRAPMDRTMPLGYSQDCVGPLAATVADAQAVLSLIAPLPPAAPKPVPVAELRVGFDTGAFTDGISARMRHALSDLVARLAAMGARPVGLDLAFLSHLGEPANVTAMAEAAAVHADALALAPDSYGPQVRARLVQAAAIPAHAYLRAQQIRRVAHDRLTAEAFGRVDLLLLPTLADTPPQAALLDVGDGPGVDSVVAGLTRLTRPASFLGLPALSLPIARLADGPLSVQVIGPAWADDRVAALALTIETALALPAIQPEPEYA</sequence>
<dbReference type="EMBL" id="JBHSNA010000006">
    <property type="protein sequence ID" value="MFC5566562.1"/>
    <property type="molecule type" value="Genomic_DNA"/>
</dbReference>
<dbReference type="InterPro" id="IPR023631">
    <property type="entry name" value="Amidase_dom"/>
</dbReference>
<dbReference type="PANTHER" id="PTHR11895">
    <property type="entry name" value="TRANSAMIDASE"/>
    <property type="match status" value="1"/>
</dbReference>
<organism evidence="2 3">
    <name type="scientific">Rubellimicrobium aerolatum</name>
    <dbReference type="NCBI Taxonomy" id="490979"/>
    <lineage>
        <taxon>Bacteria</taxon>
        <taxon>Pseudomonadati</taxon>
        <taxon>Pseudomonadota</taxon>
        <taxon>Alphaproteobacteria</taxon>
        <taxon>Rhodobacterales</taxon>
        <taxon>Roseobacteraceae</taxon>
        <taxon>Rubellimicrobium</taxon>
    </lineage>
</organism>
<evidence type="ECO:0000259" key="1">
    <source>
        <dbReference type="Pfam" id="PF01425"/>
    </source>
</evidence>
<dbReference type="InterPro" id="IPR020556">
    <property type="entry name" value="Amidase_CS"/>
</dbReference>
<comment type="caution">
    <text evidence="2">The sequence shown here is derived from an EMBL/GenBank/DDBJ whole genome shotgun (WGS) entry which is preliminary data.</text>
</comment>
<evidence type="ECO:0000313" key="3">
    <source>
        <dbReference type="Proteomes" id="UP001596056"/>
    </source>
</evidence>